<sequence>MSNYDISSLDDIELYRMTIRENMKNEENIDLEAIQININLALMEAHRYSVVSLNKHLIAAIYKSHQLGLHDIQSVKMDEEYEEKECAWSLITWLDFLAHVFLGQPRLISINYSLNMGSCPSPISYDNDKIFSSASSYVMRRYEFCVKLSWDFSKSKREFHPEKTTESTILHFVEMLSRAQTFIDMDIDLDLAKEPNTHGSTASLWRLAQFAKCCMYIIDICELLGRYYKSKAEIRKNYLKIQRDYSIKLIEAMFPQLVDSGATNIQHFELIDPIYPIAAFHACKILLEDSTAISKEYFGYSYKHCINSFKLFKCNWIMEMFFKRFENHPYLIQLNKELKVRKSYLSALPSTYYFSPSPFDYYFQNADSDSY</sequence>
<dbReference type="AlphaFoldDB" id="A0A137NR57"/>
<name>A0A137NR57_CONC2</name>
<organism evidence="1 2">
    <name type="scientific">Conidiobolus coronatus (strain ATCC 28846 / CBS 209.66 / NRRL 28638)</name>
    <name type="common">Delacroixia coronata</name>
    <dbReference type="NCBI Taxonomy" id="796925"/>
    <lineage>
        <taxon>Eukaryota</taxon>
        <taxon>Fungi</taxon>
        <taxon>Fungi incertae sedis</taxon>
        <taxon>Zoopagomycota</taxon>
        <taxon>Entomophthoromycotina</taxon>
        <taxon>Entomophthoromycetes</taxon>
        <taxon>Entomophthorales</taxon>
        <taxon>Ancylistaceae</taxon>
        <taxon>Conidiobolus</taxon>
    </lineage>
</organism>
<keyword evidence="2" id="KW-1185">Reference proteome</keyword>
<evidence type="ECO:0000313" key="1">
    <source>
        <dbReference type="EMBL" id="KXN65208.1"/>
    </source>
</evidence>
<evidence type="ECO:0008006" key="3">
    <source>
        <dbReference type="Google" id="ProtNLM"/>
    </source>
</evidence>
<protein>
    <recommendedName>
        <fullName evidence="3">Transcription factor domain-containing protein</fullName>
    </recommendedName>
</protein>
<accession>A0A137NR57</accession>
<dbReference type="EMBL" id="KQ964946">
    <property type="protein sequence ID" value="KXN65208.1"/>
    <property type="molecule type" value="Genomic_DNA"/>
</dbReference>
<evidence type="ECO:0000313" key="2">
    <source>
        <dbReference type="Proteomes" id="UP000070444"/>
    </source>
</evidence>
<proteinExistence type="predicted"/>
<dbReference type="Proteomes" id="UP000070444">
    <property type="component" value="Unassembled WGS sequence"/>
</dbReference>
<reference evidence="1 2" key="1">
    <citation type="journal article" date="2015" name="Genome Biol. Evol.">
        <title>Phylogenomic analyses indicate that early fungi evolved digesting cell walls of algal ancestors of land plants.</title>
        <authorList>
            <person name="Chang Y."/>
            <person name="Wang S."/>
            <person name="Sekimoto S."/>
            <person name="Aerts A.L."/>
            <person name="Choi C."/>
            <person name="Clum A."/>
            <person name="LaButti K.M."/>
            <person name="Lindquist E.A."/>
            <person name="Yee Ngan C."/>
            <person name="Ohm R.A."/>
            <person name="Salamov A.A."/>
            <person name="Grigoriev I.V."/>
            <person name="Spatafora J.W."/>
            <person name="Berbee M.L."/>
        </authorList>
    </citation>
    <scope>NUCLEOTIDE SEQUENCE [LARGE SCALE GENOMIC DNA]</scope>
    <source>
        <strain evidence="1 2">NRRL 28638</strain>
    </source>
</reference>
<gene>
    <name evidence="1" type="ORF">CONCODRAFT_80836</name>
</gene>